<feature type="transmembrane region" description="Helical" evidence="6">
    <location>
        <begin position="64"/>
        <end position="88"/>
    </location>
</feature>
<evidence type="ECO:0000256" key="5">
    <source>
        <dbReference type="SAM" id="MobiDB-lite"/>
    </source>
</evidence>
<organism evidence="8 9">
    <name type="scientific">Amphibalanus amphitrite</name>
    <name type="common">Striped barnacle</name>
    <name type="synonym">Balanus amphitrite</name>
    <dbReference type="NCBI Taxonomy" id="1232801"/>
    <lineage>
        <taxon>Eukaryota</taxon>
        <taxon>Metazoa</taxon>
        <taxon>Ecdysozoa</taxon>
        <taxon>Arthropoda</taxon>
        <taxon>Crustacea</taxon>
        <taxon>Multicrustacea</taxon>
        <taxon>Cirripedia</taxon>
        <taxon>Thoracica</taxon>
        <taxon>Thoracicalcarea</taxon>
        <taxon>Balanomorpha</taxon>
        <taxon>Balanoidea</taxon>
        <taxon>Balanidae</taxon>
        <taxon>Amphibalaninae</taxon>
        <taxon>Amphibalanus</taxon>
    </lineage>
</organism>
<feature type="transmembrane region" description="Helical" evidence="6">
    <location>
        <begin position="349"/>
        <end position="369"/>
    </location>
</feature>
<feature type="region of interest" description="Disordered" evidence="5">
    <location>
        <begin position="1"/>
        <end position="31"/>
    </location>
</feature>
<comment type="subcellular location">
    <subcellularLocation>
        <location evidence="1">Membrane</location>
        <topology evidence="1">Multi-pass membrane protein</topology>
    </subcellularLocation>
</comment>
<evidence type="ECO:0000256" key="4">
    <source>
        <dbReference type="ARBA" id="ARBA00023136"/>
    </source>
</evidence>
<evidence type="ECO:0000313" key="9">
    <source>
        <dbReference type="Proteomes" id="UP000440578"/>
    </source>
</evidence>
<dbReference type="Pfam" id="PF01490">
    <property type="entry name" value="Aa_trans"/>
    <property type="match status" value="1"/>
</dbReference>
<name>A0A6A4W8E8_AMPAM</name>
<feature type="transmembrane region" description="Helical" evidence="6">
    <location>
        <begin position="109"/>
        <end position="132"/>
    </location>
</feature>
<feature type="transmembrane region" description="Helical" evidence="6">
    <location>
        <begin position="258"/>
        <end position="278"/>
    </location>
</feature>
<proteinExistence type="predicted"/>
<protein>
    <submittedName>
        <fullName evidence="8">Putative sodium-coupled neutral amino acid transporter 7</fullName>
    </submittedName>
</protein>
<dbReference type="Proteomes" id="UP000440578">
    <property type="component" value="Unassembled WGS sequence"/>
</dbReference>
<evidence type="ECO:0000313" key="8">
    <source>
        <dbReference type="EMBL" id="KAF0298181.1"/>
    </source>
</evidence>
<dbReference type="GO" id="GO:0015179">
    <property type="term" value="F:L-amino acid transmembrane transporter activity"/>
    <property type="evidence" value="ECO:0007669"/>
    <property type="project" value="TreeGrafter"/>
</dbReference>
<evidence type="ECO:0000256" key="6">
    <source>
        <dbReference type="SAM" id="Phobius"/>
    </source>
</evidence>
<feature type="domain" description="Amino acid transporter transmembrane" evidence="7">
    <location>
        <begin position="32"/>
        <end position="426"/>
    </location>
</feature>
<evidence type="ECO:0000259" key="7">
    <source>
        <dbReference type="Pfam" id="PF01490"/>
    </source>
</evidence>
<dbReference type="PANTHER" id="PTHR22950">
    <property type="entry name" value="AMINO ACID TRANSPORTER"/>
    <property type="match status" value="1"/>
</dbReference>
<feature type="transmembrane region" description="Helical" evidence="6">
    <location>
        <begin position="33"/>
        <end position="52"/>
    </location>
</feature>
<feature type="transmembrane region" description="Helical" evidence="6">
    <location>
        <begin position="185"/>
        <end position="204"/>
    </location>
</feature>
<dbReference type="OrthoDB" id="438545at2759"/>
<dbReference type="AlphaFoldDB" id="A0A6A4W8E8"/>
<accession>A0A6A4W8E8</accession>
<feature type="transmembrane region" description="Helical" evidence="6">
    <location>
        <begin position="152"/>
        <end position="173"/>
    </location>
</feature>
<gene>
    <name evidence="8" type="primary">slc38a7</name>
    <name evidence="8" type="ORF">FJT64_004430</name>
</gene>
<evidence type="ECO:0000256" key="1">
    <source>
        <dbReference type="ARBA" id="ARBA00004141"/>
    </source>
</evidence>
<evidence type="ECO:0000256" key="2">
    <source>
        <dbReference type="ARBA" id="ARBA00022692"/>
    </source>
</evidence>
<feature type="transmembrane region" description="Helical" evidence="6">
    <location>
        <begin position="375"/>
        <end position="397"/>
    </location>
</feature>
<feature type="transmembrane region" description="Helical" evidence="6">
    <location>
        <begin position="224"/>
        <end position="246"/>
    </location>
</feature>
<keyword evidence="3 6" id="KW-1133">Transmembrane helix</keyword>
<feature type="transmembrane region" description="Helical" evidence="6">
    <location>
        <begin position="409"/>
        <end position="434"/>
    </location>
</feature>
<evidence type="ECO:0000256" key="3">
    <source>
        <dbReference type="ARBA" id="ARBA00022989"/>
    </source>
</evidence>
<sequence length="462" mass="49494">MPCDVTSAPLLERSDDEPEPPARPATPPPAAGTSWPAAVFLIVNAALGAGLLNFPQAYDQAGGLAVALSVQATLLVFIVAALLVLAVCSDHAGAATYQDAVHGLLGAPGLWACSAAIALYCYGTCVTFLIVIRDQSDVVFSSLAGPQFCKTWYMSHLFTMPVTVALFVLPLCFSKRIDFLKWASAVGVAAIFYLDGLITVKYFTGGFEPGPIKHRPDTWTDVFLVMPTICFGYQCHVSVVPIYSCLRVRTPTTFLRSALTAIAVCVATYTVAGTFGYLTFGGRVTSDVLMSYNARDPWVMAGIVAIAVKTYTTYPILLFCGREAVVRLWVAGRGLDESAAATGELPRRCVVATLWLVSSVLLALVTPSIGAVIQLLGSLAALFIFVFPGLCLLRLVLEKDPELLLRKDRWLTAFAVALTSVGAFVFGLVLTQALEEDIEHLGPPITDLCVVNRVTSQLMMHG</sequence>
<dbReference type="InterPro" id="IPR013057">
    <property type="entry name" value="AA_transpt_TM"/>
</dbReference>
<feature type="compositionally biased region" description="Pro residues" evidence="5">
    <location>
        <begin position="21"/>
        <end position="30"/>
    </location>
</feature>
<keyword evidence="4 6" id="KW-0472">Membrane</keyword>
<dbReference type="EMBL" id="VIIS01001441">
    <property type="protein sequence ID" value="KAF0298181.1"/>
    <property type="molecule type" value="Genomic_DNA"/>
</dbReference>
<feature type="transmembrane region" description="Helical" evidence="6">
    <location>
        <begin position="298"/>
        <end position="320"/>
    </location>
</feature>
<dbReference type="PANTHER" id="PTHR22950:SF652">
    <property type="entry name" value="TRANSMEMBRANE AMINO ACID TRANSPORTER FAMILY PROTEIN"/>
    <property type="match status" value="1"/>
</dbReference>
<dbReference type="GO" id="GO:0016020">
    <property type="term" value="C:membrane"/>
    <property type="evidence" value="ECO:0007669"/>
    <property type="project" value="UniProtKB-SubCell"/>
</dbReference>
<keyword evidence="2 6" id="KW-0812">Transmembrane</keyword>
<keyword evidence="9" id="KW-1185">Reference proteome</keyword>
<comment type="caution">
    <text evidence="8">The sequence shown here is derived from an EMBL/GenBank/DDBJ whole genome shotgun (WGS) entry which is preliminary data.</text>
</comment>
<reference evidence="8 9" key="1">
    <citation type="submission" date="2019-07" db="EMBL/GenBank/DDBJ databases">
        <title>Draft genome assembly of a fouling barnacle, Amphibalanus amphitrite (Darwin, 1854): The first reference genome for Thecostraca.</title>
        <authorList>
            <person name="Kim W."/>
        </authorList>
    </citation>
    <scope>NUCLEOTIDE SEQUENCE [LARGE SCALE GENOMIC DNA]</scope>
    <source>
        <strain evidence="8">SNU_AA5</strain>
        <tissue evidence="8">Soma without cirri and trophi</tissue>
    </source>
</reference>